<proteinExistence type="predicted"/>
<dbReference type="AlphaFoldDB" id="A0A2Z4RFC6"/>
<evidence type="ECO:0000256" key="1">
    <source>
        <dbReference type="SAM" id="Phobius"/>
    </source>
</evidence>
<keyword evidence="1" id="KW-1133">Transmembrane helix</keyword>
<evidence type="ECO:0008006" key="4">
    <source>
        <dbReference type="Google" id="ProtNLM"/>
    </source>
</evidence>
<protein>
    <recommendedName>
        <fullName evidence="4">DUF2489 domain-containing protein</fullName>
    </recommendedName>
</protein>
<gene>
    <name evidence="2" type="ORF">DKY63_05820</name>
</gene>
<organism evidence="2 3">
    <name type="scientific">Pseudomonas putida</name>
    <name type="common">Arthrobacter siderocapsulatus</name>
    <dbReference type="NCBI Taxonomy" id="303"/>
    <lineage>
        <taxon>Bacteria</taxon>
        <taxon>Pseudomonadati</taxon>
        <taxon>Pseudomonadota</taxon>
        <taxon>Gammaproteobacteria</taxon>
        <taxon>Pseudomonadales</taxon>
        <taxon>Pseudomonadaceae</taxon>
        <taxon>Pseudomonas</taxon>
    </lineage>
</organism>
<keyword evidence="1" id="KW-0812">Transmembrane</keyword>
<evidence type="ECO:0000313" key="3">
    <source>
        <dbReference type="Proteomes" id="UP000250299"/>
    </source>
</evidence>
<dbReference type="OrthoDB" id="7011955at2"/>
<reference evidence="2 3" key="1">
    <citation type="submission" date="2018-05" db="EMBL/GenBank/DDBJ databases">
        <title>Whole genome sequence of Pseudomonas putida JBC17.</title>
        <authorList>
            <person name="Lee Y.H."/>
            <person name="David K."/>
        </authorList>
    </citation>
    <scope>NUCLEOTIDE SEQUENCE [LARGE SCALE GENOMIC DNA]</scope>
    <source>
        <strain evidence="2 3">JBC17</strain>
    </source>
</reference>
<dbReference type="Proteomes" id="UP000250299">
    <property type="component" value="Chromosome"/>
</dbReference>
<accession>A0A2Z4RFC6</accession>
<feature type="transmembrane region" description="Helical" evidence="1">
    <location>
        <begin position="6"/>
        <end position="24"/>
    </location>
</feature>
<keyword evidence="1" id="KW-0472">Membrane</keyword>
<name>A0A2Z4RFC6_PSEPU</name>
<sequence length="148" mass="16687">MQTQHLIIIATFSALGLLMMTYFIRKAIGRAFEKRVATQATEHRDRVSALTSDITRLINVGLDRDERHQREIRALKIDHLAALSQHTASPFTEIDHQFLKQVHGTLLLAKQTWRAIPGTEPYQVKAERQAETVLELASRIHVAQGAAA</sequence>
<dbReference type="RefSeq" id="WP_110963222.1">
    <property type="nucleotide sequence ID" value="NZ_CP029693.1"/>
</dbReference>
<dbReference type="EMBL" id="CP029693">
    <property type="protein sequence ID" value="AWY39445.1"/>
    <property type="molecule type" value="Genomic_DNA"/>
</dbReference>
<evidence type="ECO:0000313" key="2">
    <source>
        <dbReference type="EMBL" id="AWY39445.1"/>
    </source>
</evidence>